<dbReference type="Proteomes" id="UP000078486">
    <property type="component" value="Unassembled WGS sequence"/>
</dbReference>
<dbReference type="GO" id="GO:0007062">
    <property type="term" value="P:sister chromatid cohesion"/>
    <property type="evidence" value="ECO:0007669"/>
    <property type="project" value="InterPro"/>
</dbReference>
<dbReference type="InterPro" id="IPR010935">
    <property type="entry name" value="SMC_hinge"/>
</dbReference>
<evidence type="ECO:0000256" key="1">
    <source>
        <dbReference type="ARBA" id="ARBA00022490"/>
    </source>
</evidence>
<dbReference type="SUPFAM" id="SSF57997">
    <property type="entry name" value="Tropomyosin"/>
    <property type="match status" value="1"/>
</dbReference>
<dbReference type="RefSeq" id="WP_068772372.1">
    <property type="nucleotide sequence ID" value="NZ_CP109796.1"/>
</dbReference>
<dbReference type="SUPFAM" id="SSF75553">
    <property type="entry name" value="Smc hinge domain"/>
    <property type="match status" value="1"/>
</dbReference>
<comment type="domain">
    <text evidence="6">Contains large globular domains required for ATP hydrolysis at each terminus and a third globular domain forming a flexible hinge near the middle of the molecule. These domains are separated by coiled-coil structures.</text>
</comment>
<proteinExistence type="inferred from homology"/>
<feature type="coiled-coil region" evidence="6">
    <location>
        <begin position="707"/>
        <end position="776"/>
    </location>
</feature>
<dbReference type="EMBL" id="LRRQ01000156">
    <property type="protein sequence ID" value="OAM87817.1"/>
    <property type="molecule type" value="Genomic_DNA"/>
</dbReference>
<organism evidence="10 11">
    <name type="scientific">Termitidicoccus mucosus</name>
    <dbReference type="NCBI Taxonomy" id="1184151"/>
    <lineage>
        <taxon>Bacteria</taxon>
        <taxon>Pseudomonadati</taxon>
        <taxon>Verrucomicrobiota</taxon>
        <taxon>Opitutia</taxon>
        <taxon>Opitutales</taxon>
        <taxon>Opitutaceae</taxon>
        <taxon>Termitidicoccus</taxon>
    </lineage>
</organism>
<feature type="compositionally biased region" description="Low complexity" evidence="7">
    <location>
        <begin position="1001"/>
        <end position="1034"/>
    </location>
</feature>
<evidence type="ECO:0000256" key="4">
    <source>
        <dbReference type="ARBA" id="ARBA00023054"/>
    </source>
</evidence>
<dbReference type="HAMAP" id="MF_01894">
    <property type="entry name" value="Smc_prok"/>
    <property type="match status" value="1"/>
</dbReference>
<dbReference type="InterPro" id="IPR036277">
    <property type="entry name" value="SMC_hinge_sf"/>
</dbReference>
<feature type="coiled-coil region" evidence="6">
    <location>
        <begin position="465"/>
        <end position="499"/>
    </location>
</feature>
<comment type="similarity">
    <text evidence="6">Belongs to the SMC family.</text>
</comment>
<evidence type="ECO:0000256" key="7">
    <source>
        <dbReference type="SAM" id="MobiDB-lite"/>
    </source>
</evidence>
<dbReference type="STRING" id="1184151.AW736_20370"/>
<comment type="subunit">
    <text evidence="6">Homodimer.</text>
</comment>
<comment type="function">
    <text evidence="6">Required for chromosome condensation and partitioning.</text>
</comment>
<dbReference type="SUPFAM" id="SSF52540">
    <property type="entry name" value="P-loop containing nucleoside triphosphate hydrolases"/>
    <property type="match status" value="1"/>
</dbReference>
<dbReference type="GO" id="GO:0007059">
    <property type="term" value="P:chromosome segregation"/>
    <property type="evidence" value="ECO:0007669"/>
    <property type="project" value="UniProtKB-UniRule"/>
</dbReference>
<dbReference type="InterPro" id="IPR003395">
    <property type="entry name" value="RecF/RecN/SMC_N"/>
</dbReference>
<evidence type="ECO:0000313" key="10">
    <source>
        <dbReference type="EMBL" id="OAM87817.1"/>
    </source>
</evidence>
<dbReference type="OrthoDB" id="9808768at2"/>
<dbReference type="PIRSF" id="PIRSF005719">
    <property type="entry name" value="SMC"/>
    <property type="match status" value="1"/>
</dbReference>
<dbReference type="Pfam" id="PF06470">
    <property type="entry name" value="SMC_hinge"/>
    <property type="match status" value="1"/>
</dbReference>
<sequence>MYLKALKLHGFKSFADPSTLRFEPGVTAVVGPNGCGKSNIADSIRWVLGEQSAKALRGGKMQDVIFEGADTRKPAQLCEVSLLLTDCEKQLGSEFHEIEIMRRVHRDGQGEYFFNGQPCRLKDIHKLFMDTGIGRTSYSIMAQGQIDQILSSKPEERRAVFEEAAGITKYKSQRREALQKLALTDTNLARVADVIGEVGRQIGSLRRQASKALRYKKLSHRLRHLSLAHSGFHHGQISATLAGLEEQVIKLRAAAETRRVQFSQQQGDLEEKKAHRSRLNQRVQDAQQAVFDLRSEKEQVENAANLSQIKRTGLLERIESSRASLGELEMQLRELSEQVDTGAQDKQQQLNLLGSSDATFQNRNRELAIVEGELSKLEQELQQSKFQLLTLESSVARLRTDCSGYEVDQKTSVHRHDSLVQEIEGVRQQQSAAAQQAAEFDARVEETLAAKARAHQETNDAQQAITDLTRAFRDAQRRLQEIDRQLAQRTARLKLLQQLHEKMEGFGEGAKALLQGRYDEVLGGARPVSITDDLVIAPEYSRAIEALLGATVEAVAVADLDTAQKILARLEADQAGGVCLYVGNQTAAASEAPPSAPDAGALPAFLTPVSSILNTPTPAHPAVALLSACYIADDIHAFLDYWKASPAFPFLAVATRKGEVVDRRGLVTSAPAKKNANSILQREVDLRETAKALADDQKLHDDQKTLCDGINARIAEAEATLAQKREEVLAVTQQVAATQAEQRNAQRALEDINNRLRRMETEVTGVEAARNEAQSRWEKAQAELAQADGALAQGRERIQYLETRITEVRTDRDVKRESLAQARLELAEHRQKVEVLDRGIADMERRRGQIGELLVQRQQEIESWTAQIGELEMEADGKRARSAHIAESLVVAQQQVEQIRIQLVDIERRINEVESTQDGLRNETENAHSEFSKCEVKLAESRARAEFLREEVEREFQADIGAIDWRRMLWRSDDEPEGLKPLDLDDDEDEENGNGVEFSVAGEPASETESASEDSPAAEPAAEGEAPAEPANEGLEADGGTTSVSSVPDSSAPAADTAAASAEHQPKRRGRKPKSRQKGEPTEEDLAALDGTNWEQVRADIDALRKRLNSMGAVNLVAIEEYAELKQRYDFLKGQNDDLTNSKAELLKAIDEINETSQRQFAITFEQIKKNFDYTFTTLFGGGRAALDLVQADDPLESGIEITAQPPGTKLKGITLLSGGQKTLTAVALLFALYMVKPSPFCLLDELDAPLDESNIGRFTNLLKRFVSDSQFIIITHNKRTVAAASAIYGVTMEERGVSKTVSMRFNHERGEAEATTETIADAVRDAKKAITNKTAGTPAGA</sequence>
<keyword evidence="5 6" id="KW-0238">DNA-binding</keyword>
<name>A0A178IF75_9BACT</name>
<dbReference type="GO" id="GO:0005524">
    <property type="term" value="F:ATP binding"/>
    <property type="evidence" value="ECO:0007669"/>
    <property type="project" value="UniProtKB-UniRule"/>
</dbReference>
<dbReference type="Gene3D" id="3.40.50.300">
    <property type="entry name" value="P-loop containing nucleotide triphosphate hydrolases"/>
    <property type="match status" value="2"/>
</dbReference>
<feature type="compositionally biased region" description="Basic residues" evidence="7">
    <location>
        <begin position="1066"/>
        <end position="1076"/>
    </location>
</feature>
<dbReference type="Gene3D" id="1.10.287.1490">
    <property type="match status" value="1"/>
</dbReference>
<feature type="compositionally biased region" description="Low complexity" evidence="7">
    <location>
        <begin position="1042"/>
        <end position="1062"/>
    </location>
</feature>
<evidence type="ECO:0000256" key="5">
    <source>
        <dbReference type="ARBA" id="ARBA00023125"/>
    </source>
</evidence>
<keyword evidence="1 6" id="KW-0963">Cytoplasm</keyword>
<dbReference type="GO" id="GO:0003677">
    <property type="term" value="F:DNA binding"/>
    <property type="evidence" value="ECO:0007669"/>
    <property type="project" value="UniProtKB-UniRule"/>
</dbReference>
<feature type="coiled-coil region" evidence="6">
    <location>
        <begin position="1122"/>
        <end position="1159"/>
    </location>
</feature>
<dbReference type="GO" id="GO:0030261">
    <property type="term" value="P:chromosome condensation"/>
    <property type="evidence" value="ECO:0007669"/>
    <property type="project" value="InterPro"/>
</dbReference>
<evidence type="ECO:0000256" key="6">
    <source>
        <dbReference type="HAMAP-Rule" id="MF_01894"/>
    </source>
</evidence>
<dbReference type="NCBIfam" id="TIGR02168">
    <property type="entry name" value="SMC_prok_B"/>
    <property type="match status" value="1"/>
</dbReference>
<evidence type="ECO:0000259" key="9">
    <source>
        <dbReference type="Pfam" id="PF06470"/>
    </source>
</evidence>
<dbReference type="GO" id="GO:0016887">
    <property type="term" value="F:ATP hydrolysis activity"/>
    <property type="evidence" value="ECO:0007669"/>
    <property type="project" value="InterPro"/>
</dbReference>
<keyword evidence="3 6" id="KW-0067">ATP-binding</keyword>
<feature type="region of interest" description="Disordered" evidence="7">
    <location>
        <begin position="978"/>
        <end position="1091"/>
    </location>
</feature>
<comment type="subcellular location">
    <subcellularLocation>
        <location evidence="6">Cytoplasm</location>
    </subcellularLocation>
</comment>
<evidence type="ECO:0000256" key="3">
    <source>
        <dbReference type="ARBA" id="ARBA00022840"/>
    </source>
</evidence>
<dbReference type="InterPro" id="IPR027417">
    <property type="entry name" value="P-loop_NTPase"/>
</dbReference>
<feature type="domain" description="RecF/RecN/SMC N-terminal" evidence="8">
    <location>
        <begin position="2"/>
        <end position="1299"/>
    </location>
</feature>
<dbReference type="GO" id="GO:0006260">
    <property type="term" value="P:DNA replication"/>
    <property type="evidence" value="ECO:0007669"/>
    <property type="project" value="UniProtKB-UniRule"/>
</dbReference>
<dbReference type="Gene3D" id="1.20.1060.20">
    <property type="match status" value="1"/>
</dbReference>
<protein>
    <recommendedName>
        <fullName evidence="6">Chromosome partition protein Smc</fullName>
    </recommendedName>
</protein>
<evidence type="ECO:0000256" key="2">
    <source>
        <dbReference type="ARBA" id="ARBA00022741"/>
    </source>
</evidence>
<keyword evidence="2 6" id="KW-0547">Nucleotide-binding</keyword>
<feature type="binding site" evidence="6">
    <location>
        <begin position="32"/>
        <end position="39"/>
    </location>
    <ligand>
        <name>ATP</name>
        <dbReference type="ChEBI" id="CHEBI:30616"/>
    </ligand>
</feature>
<comment type="caution">
    <text evidence="10">The sequence shown here is derived from an EMBL/GenBank/DDBJ whole genome shotgun (WGS) entry which is preliminary data.</text>
</comment>
<reference evidence="10 11" key="1">
    <citation type="submission" date="2016-01" db="EMBL/GenBank/DDBJ databases">
        <title>High potential of lignocellulose degradation of a new Verrucomicrobia species.</title>
        <authorList>
            <person name="Wang Y."/>
            <person name="Shi Y."/>
            <person name="Qiu Z."/>
            <person name="Liu S."/>
            <person name="Yang H."/>
        </authorList>
    </citation>
    <scope>NUCLEOTIDE SEQUENCE [LARGE SCALE GENOMIC DNA]</scope>
    <source>
        <strain evidence="10 11">TSB47</strain>
    </source>
</reference>
<dbReference type="InterPro" id="IPR024704">
    <property type="entry name" value="SMC"/>
</dbReference>
<feature type="domain" description="SMC hinge" evidence="9">
    <location>
        <begin position="532"/>
        <end position="636"/>
    </location>
</feature>
<dbReference type="GO" id="GO:0005737">
    <property type="term" value="C:cytoplasm"/>
    <property type="evidence" value="ECO:0007669"/>
    <property type="project" value="UniProtKB-SubCell"/>
</dbReference>
<dbReference type="Pfam" id="PF02463">
    <property type="entry name" value="SMC_N"/>
    <property type="match status" value="1"/>
</dbReference>
<gene>
    <name evidence="6" type="primary">smc</name>
    <name evidence="10" type="ORF">AW736_20370</name>
</gene>
<evidence type="ECO:0000259" key="8">
    <source>
        <dbReference type="Pfam" id="PF02463"/>
    </source>
</evidence>
<dbReference type="FunFam" id="3.40.50.300:FF:000984">
    <property type="entry name" value="Chromosome partition protein Smc"/>
    <property type="match status" value="1"/>
</dbReference>
<dbReference type="Gene3D" id="3.30.70.1620">
    <property type="match status" value="1"/>
</dbReference>
<dbReference type="InterPro" id="IPR011890">
    <property type="entry name" value="SMC_prok"/>
</dbReference>
<evidence type="ECO:0000313" key="11">
    <source>
        <dbReference type="Proteomes" id="UP000078486"/>
    </source>
</evidence>
<dbReference type="GO" id="GO:0005694">
    <property type="term" value="C:chromosome"/>
    <property type="evidence" value="ECO:0007669"/>
    <property type="project" value="InterPro"/>
</dbReference>
<dbReference type="PANTHER" id="PTHR43977">
    <property type="entry name" value="STRUCTURAL MAINTENANCE OF CHROMOSOMES PROTEIN 3"/>
    <property type="match status" value="1"/>
</dbReference>
<keyword evidence="11" id="KW-1185">Reference proteome</keyword>
<feature type="coiled-coil region" evidence="6">
    <location>
        <begin position="269"/>
        <end position="394"/>
    </location>
</feature>
<accession>A0A178IF75</accession>
<keyword evidence="4 6" id="KW-0175">Coiled coil</keyword>
<feature type="coiled-coil region" evidence="6">
    <location>
        <begin position="812"/>
        <end position="958"/>
    </location>
</feature>